<feature type="compositionally biased region" description="Polar residues" evidence="2">
    <location>
        <begin position="419"/>
        <end position="428"/>
    </location>
</feature>
<dbReference type="PROSITE" id="PS50102">
    <property type="entry name" value="RRM"/>
    <property type="match status" value="1"/>
</dbReference>
<dbReference type="InterPro" id="IPR035979">
    <property type="entry name" value="RBD_domain_sf"/>
</dbReference>
<feature type="region of interest" description="Disordered" evidence="2">
    <location>
        <begin position="297"/>
        <end position="483"/>
    </location>
</feature>
<feature type="compositionally biased region" description="Polar residues" evidence="2">
    <location>
        <begin position="529"/>
        <end position="541"/>
    </location>
</feature>
<feature type="region of interest" description="Disordered" evidence="2">
    <location>
        <begin position="745"/>
        <end position="782"/>
    </location>
</feature>
<dbReference type="Pfam" id="PF00076">
    <property type="entry name" value="RRM_1"/>
    <property type="match status" value="1"/>
</dbReference>
<feature type="compositionally biased region" description="Basic and acidic residues" evidence="2">
    <location>
        <begin position="1"/>
        <end position="10"/>
    </location>
</feature>
<dbReference type="SUPFAM" id="SSF54928">
    <property type="entry name" value="RNA-binding domain, RBD"/>
    <property type="match status" value="1"/>
</dbReference>
<feature type="compositionally biased region" description="Low complexity" evidence="2">
    <location>
        <begin position="367"/>
        <end position="377"/>
    </location>
</feature>
<evidence type="ECO:0000256" key="1">
    <source>
        <dbReference type="PROSITE-ProRule" id="PRU00176"/>
    </source>
</evidence>
<keyword evidence="1" id="KW-0694">RNA-binding</keyword>
<evidence type="ECO:0000259" key="3">
    <source>
        <dbReference type="PROSITE" id="PS50102"/>
    </source>
</evidence>
<dbReference type="SMART" id="SM00360">
    <property type="entry name" value="RRM"/>
    <property type="match status" value="1"/>
</dbReference>
<feature type="compositionally biased region" description="Basic and acidic residues" evidence="2">
    <location>
        <begin position="33"/>
        <end position="48"/>
    </location>
</feature>
<dbReference type="InterPro" id="IPR012677">
    <property type="entry name" value="Nucleotide-bd_a/b_plait_sf"/>
</dbReference>
<feature type="compositionally biased region" description="Polar residues" evidence="2">
    <location>
        <begin position="693"/>
        <end position="704"/>
    </location>
</feature>
<gene>
    <name evidence="4" type="ORF">INT45_000268</name>
</gene>
<dbReference type="GO" id="GO:0003723">
    <property type="term" value="F:RNA binding"/>
    <property type="evidence" value="ECO:0007669"/>
    <property type="project" value="UniProtKB-UniRule"/>
</dbReference>
<dbReference type="OrthoDB" id="2274794at2759"/>
<feature type="compositionally biased region" description="Basic and acidic residues" evidence="2">
    <location>
        <begin position="472"/>
        <end position="483"/>
    </location>
</feature>
<feature type="compositionally biased region" description="Polar residues" evidence="2">
    <location>
        <begin position="61"/>
        <end position="76"/>
    </location>
</feature>
<feature type="compositionally biased region" description="Low complexity" evidence="2">
    <location>
        <begin position="817"/>
        <end position="827"/>
    </location>
</feature>
<feature type="region of interest" description="Disordered" evidence="2">
    <location>
        <begin position="529"/>
        <end position="548"/>
    </location>
</feature>
<accession>A0A8H7S7M0</accession>
<feature type="compositionally biased region" description="Low complexity" evidence="2">
    <location>
        <begin position="49"/>
        <end position="60"/>
    </location>
</feature>
<feature type="compositionally biased region" description="Low complexity" evidence="2">
    <location>
        <begin position="849"/>
        <end position="861"/>
    </location>
</feature>
<feature type="region of interest" description="Disordered" evidence="2">
    <location>
        <begin position="1"/>
        <end position="20"/>
    </location>
</feature>
<feature type="domain" description="RRM" evidence="3">
    <location>
        <begin position="233"/>
        <end position="303"/>
    </location>
</feature>
<proteinExistence type="predicted"/>
<reference evidence="4 5" key="1">
    <citation type="submission" date="2020-12" db="EMBL/GenBank/DDBJ databases">
        <title>Metabolic potential, ecology and presence of endohyphal bacteria is reflected in genomic diversity of Mucoromycotina.</title>
        <authorList>
            <person name="Muszewska A."/>
            <person name="Okrasinska A."/>
            <person name="Steczkiewicz K."/>
            <person name="Drgas O."/>
            <person name="Orlowska M."/>
            <person name="Perlinska-Lenart U."/>
            <person name="Aleksandrzak-Piekarczyk T."/>
            <person name="Szatraj K."/>
            <person name="Zielenkiewicz U."/>
            <person name="Pilsyk S."/>
            <person name="Malc E."/>
            <person name="Mieczkowski P."/>
            <person name="Kruszewska J.S."/>
            <person name="Biernat P."/>
            <person name="Pawlowska J."/>
        </authorList>
    </citation>
    <scope>NUCLEOTIDE SEQUENCE [LARGE SCALE GENOMIC DNA]</scope>
    <source>
        <strain evidence="4 5">CBS 142.35</strain>
    </source>
</reference>
<evidence type="ECO:0000313" key="4">
    <source>
        <dbReference type="EMBL" id="KAG2224239.1"/>
    </source>
</evidence>
<feature type="compositionally biased region" description="Polar residues" evidence="2">
    <location>
        <begin position="862"/>
        <end position="936"/>
    </location>
</feature>
<protein>
    <recommendedName>
        <fullName evidence="3">RRM domain-containing protein</fullName>
    </recommendedName>
</protein>
<feature type="region of interest" description="Disordered" evidence="2">
    <location>
        <begin position="806"/>
        <end position="963"/>
    </location>
</feature>
<keyword evidence="5" id="KW-1185">Reference proteome</keyword>
<dbReference type="Gene3D" id="3.30.70.330">
    <property type="match status" value="1"/>
</dbReference>
<sequence length="986" mass="108869">MAQDDVEMRETPNTSQSSVVDDFLAALFASRPTAKEQEKNKSSDEPKQVEQVIEQPPQEQSKQLSFQENNNESIVSNGVGVKRDRTPDEFDEYEMLSKRKHGSRATDQENYHGGGISSGIDHTSAKLNTDKHTTYNTDNYIPMSSSNATMNGNNNNSAAASSFMTKMIDNSSFVTPNVRVAEEARSNVGSGHSINTTNNIITPSSTTRMPVTSPNRFEQHSIQRNRDQVIPDARMVVRGLPHGSKKREILDYFSKYGTILDAYFKDTAGFIQFATREACMEAYLAENGNYFRGSQLDLSFSGPRRRDPKSRRGVGGGDDVYRSTSSVRGSKRFQNENRSTRKLDEYESDRYRDSSSDSNNRRYKAHPTSPSSITSSTNEDYRSDSPQRSRRFTDSHENISNVDSYNDRRQASPARMGNRLNSNRNTGINMGRNNRSSGRGNGRNEDVGSNSNVLDRRTWGDHDSGRSSSVRANDRYHQSLPRHDIYIPKHDTQLPKHDTYRPSTGPHQHYQHHQAPIAAVSTANTGTMANSYQQQPHQASPQEMGRQAPVAPTPGMILPKRSGNEIPIVQIVAWDNVSSSYTDFIERSFRVQRISINTLHLRYGQISRDEVVSHLIMEGVKALLVVDNAKQAQGRIYLQVFEPNEEAGDGSVRFDEYDSISVEDAIAVIQRSVAQQEQQRKQQQEQQNLSQAPIQQHVQASVPQSPYAAPRQLAVAAGAATPAPVSMPAIDPNTLSSLIGLVKGMMQQQQQQPQQPQQQQQPYTPLVNNPPAPAQPQSILSNPAFANIPPALMNSPAVQQLLASMNQHPAQQTGQSPVPVTKTPVVTSAPLSSNTGATPYLRPTTQVESSYYGNNNNNNYSQHMSPQQSKAMAYPQQQQQTSGNYASSTFRDFPQQSSVGENTTSGGYSTSPSQKNGTNNATPNGSTSAETTMSTISNGGTASATNGNNNSNNNNNNTLSNLPIGDILDKLQMFSQQQQAPVPQRQ</sequence>
<feature type="compositionally biased region" description="Low complexity" evidence="2">
    <location>
        <begin position="193"/>
        <end position="207"/>
    </location>
</feature>
<dbReference type="InterPro" id="IPR000504">
    <property type="entry name" value="RRM_dom"/>
</dbReference>
<dbReference type="AlphaFoldDB" id="A0A8H7S7M0"/>
<feature type="region of interest" description="Disordered" evidence="2">
    <location>
        <begin position="678"/>
        <end position="705"/>
    </location>
</feature>
<dbReference type="Proteomes" id="UP000646827">
    <property type="component" value="Unassembled WGS sequence"/>
</dbReference>
<feature type="region of interest" description="Disordered" evidence="2">
    <location>
        <begin position="30"/>
        <end position="87"/>
    </location>
</feature>
<feature type="compositionally biased region" description="Polar residues" evidence="2">
    <location>
        <begin position="829"/>
        <end position="848"/>
    </location>
</feature>
<name>A0A8H7S7M0_9FUNG</name>
<comment type="caution">
    <text evidence="4">The sequence shown here is derived from an EMBL/GenBank/DDBJ whole genome shotgun (WGS) entry which is preliminary data.</text>
</comment>
<feature type="compositionally biased region" description="Basic and acidic residues" evidence="2">
    <location>
        <begin position="454"/>
        <end position="465"/>
    </location>
</feature>
<organism evidence="4 5">
    <name type="scientific">Circinella minor</name>
    <dbReference type="NCBI Taxonomy" id="1195481"/>
    <lineage>
        <taxon>Eukaryota</taxon>
        <taxon>Fungi</taxon>
        <taxon>Fungi incertae sedis</taxon>
        <taxon>Mucoromycota</taxon>
        <taxon>Mucoromycotina</taxon>
        <taxon>Mucoromycetes</taxon>
        <taxon>Mucorales</taxon>
        <taxon>Lichtheimiaceae</taxon>
        <taxon>Circinella</taxon>
    </lineage>
</organism>
<feature type="compositionally biased region" description="Polar residues" evidence="2">
    <location>
        <begin position="806"/>
        <end position="816"/>
    </location>
</feature>
<feature type="region of interest" description="Disordered" evidence="2">
    <location>
        <begin position="185"/>
        <end position="221"/>
    </location>
</feature>
<evidence type="ECO:0000256" key="2">
    <source>
        <dbReference type="SAM" id="MobiDB-lite"/>
    </source>
</evidence>
<feature type="compositionally biased region" description="Basic and acidic residues" evidence="2">
    <location>
        <begin position="379"/>
        <end position="397"/>
    </location>
</feature>
<evidence type="ECO:0000313" key="5">
    <source>
        <dbReference type="Proteomes" id="UP000646827"/>
    </source>
</evidence>
<dbReference type="EMBL" id="JAEPRB010000046">
    <property type="protein sequence ID" value="KAG2224239.1"/>
    <property type="molecule type" value="Genomic_DNA"/>
</dbReference>
<feature type="compositionally biased region" description="Basic and acidic residues" evidence="2">
    <location>
        <begin position="333"/>
        <end position="355"/>
    </location>
</feature>
<feature type="compositionally biased region" description="Low complexity" evidence="2">
    <location>
        <begin position="747"/>
        <end position="762"/>
    </location>
</feature>
<feature type="compositionally biased region" description="Low complexity" evidence="2">
    <location>
        <begin position="937"/>
        <end position="962"/>
    </location>
</feature>